<dbReference type="GO" id="GO:0006865">
    <property type="term" value="P:amino acid transport"/>
    <property type="evidence" value="ECO:0007669"/>
    <property type="project" value="UniProtKB-KW"/>
</dbReference>
<sequence length="487" mass="53279">MASVVERRPGFSIEATENDPLFDDDGRPRRTGTWLTASAHIITAVIGSGVLSLPWCNAQLGWIAGPMALVLFSVVTTYSSSLLANCYRYPDRVTGTRNYIYSAVVKVHLGGTQSIFCGIAQYLNMVGTTIGYTITASISMVAIKRSHCFHSQGHKAGCHTSNNMFMIIFGVIQIVLSQIPSFAKLDGLSIVAAVMSFSYSLIGIGLAIAKIAGGNHPRTSITGTSIGVDLTSSEKGWKALQAIGDIAFAYSFSAVLVEIQARHKQLDDTLRSHPPEYRAMKKAINVGVSITTLFYLSCGVLGYAAFGNLAPGNLLTGFGFYEPFWLIDIGNLCIAIHLICAYQVFCQPFYDFVEKCCSDGWPKSALTAFFTKERLINIPFGGVYKFSFFRLIWRTTYVVIITLIAMIFPLFNDVLALIGAISFWPLTVHFPIEMHISKNKIGRFSMPWVGLRVLSGFCFLVSLAASIASIQGLVQSLDHYKPLHSVS</sequence>
<evidence type="ECO:0000256" key="3">
    <source>
        <dbReference type="ARBA" id="ARBA00022448"/>
    </source>
</evidence>
<dbReference type="GO" id="GO:0012505">
    <property type="term" value="C:endomembrane system"/>
    <property type="evidence" value="ECO:0007669"/>
    <property type="project" value="UniProtKB-SubCell"/>
</dbReference>
<feature type="transmembrane region" description="Helical" evidence="11">
    <location>
        <begin position="67"/>
        <end position="87"/>
    </location>
</feature>
<feature type="transmembrane region" description="Helical" evidence="11">
    <location>
        <begin position="453"/>
        <end position="474"/>
    </location>
</feature>
<feature type="transmembrane region" description="Helical" evidence="11">
    <location>
        <begin position="391"/>
        <end position="408"/>
    </location>
</feature>
<keyword evidence="4 11" id="KW-0812">Transmembrane</keyword>
<evidence type="ECO:0000259" key="12">
    <source>
        <dbReference type="Pfam" id="PF01490"/>
    </source>
</evidence>
<keyword evidence="3" id="KW-0813">Transport</keyword>
<dbReference type="AlphaFoldDB" id="A0A7J7DC91"/>
<feature type="transmembrane region" description="Helical" evidence="11">
    <location>
        <begin position="34"/>
        <end position="55"/>
    </location>
</feature>
<keyword evidence="7 11" id="KW-1133">Transmembrane helix</keyword>
<comment type="subcellular location">
    <subcellularLocation>
        <location evidence="1">Endomembrane system</location>
        <topology evidence="1">Multi-pass membrane protein</topology>
    </subcellularLocation>
</comment>
<feature type="domain" description="Amino acid transporter transmembrane" evidence="12">
    <location>
        <begin position="30"/>
        <end position="474"/>
    </location>
</feature>
<keyword evidence="5" id="KW-0769">Symport</keyword>
<organism evidence="13 14">
    <name type="scientific">Tripterygium wilfordii</name>
    <name type="common">Thunder God vine</name>
    <dbReference type="NCBI Taxonomy" id="458696"/>
    <lineage>
        <taxon>Eukaryota</taxon>
        <taxon>Viridiplantae</taxon>
        <taxon>Streptophyta</taxon>
        <taxon>Embryophyta</taxon>
        <taxon>Tracheophyta</taxon>
        <taxon>Spermatophyta</taxon>
        <taxon>Magnoliopsida</taxon>
        <taxon>eudicotyledons</taxon>
        <taxon>Gunneridae</taxon>
        <taxon>Pentapetalae</taxon>
        <taxon>rosids</taxon>
        <taxon>fabids</taxon>
        <taxon>Celastrales</taxon>
        <taxon>Celastraceae</taxon>
        <taxon>Tripterygium</taxon>
    </lineage>
</organism>
<gene>
    <name evidence="13" type="ORF">HS088_TW08G00558</name>
</gene>
<keyword evidence="6" id="KW-0029">Amino-acid transport</keyword>
<evidence type="ECO:0000256" key="8">
    <source>
        <dbReference type="ARBA" id="ARBA00023136"/>
    </source>
</evidence>
<evidence type="ECO:0000256" key="6">
    <source>
        <dbReference type="ARBA" id="ARBA00022970"/>
    </source>
</evidence>
<dbReference type="GO" id="GO:0009734">
    <property type="term" value="P:auxin-activated signaling pathway"/>
    <property type="evidence" value="ECO:0007669"/>
    <property type="project" value="UniProtKB-KW"/>
</dbReference>
<comment type="function">
    <text evidence="10">Carrier protein involved in proton-driven auxin influx. Mediates the formation of auxin gradient from developing leaves (site of auxin biosynthesis) to tips by contributing to the loading of auxin in vascular tissues and facilitating acropetal (base to tip) auxin transport within inner tissues of the root apex, and basipetal (tip to base) auxin transport within outer tissues of the root apex. May be involved in lateral roots and nodules formation.</text>
</comment>
<dbReference type="Pfam" id="PF01490">
    <property type="entry name" value="Aa_trans"/>
    <property type="match status" value="1"/>
</dbReference>
<feature type="transmembrane region" description="Helical" evidence="11">
    <location>
        <begin position="122"/>
        <end position="143"/>
    </location>
</feature>
<dbReference type="Proteomes" id="UP000593562">
    <property type="component" value="Unassembled WGS sequence"/>
</dbReference>
<evidence type="ECO:0000313" key="13">
    <source>
        <dbReference type="EMBL" id="KAF5743970.1"/>
    </source>
</evidence>
<protein>
    <submittedName>
        <fullName evidence="13">Amino acid permease 6</fullName>
    </submittedName>
</protein>
<comment type="similarity">
    <text evidence="2">Belongs to the amino acid/polyamine transporter 2 family. Amino acid/auxin permease (AAAP) (TC 2.A.18.1) subfamily.</text>
</comment>
<evidence type="ECO:0000256" key="7">
    <source>
        <dbReference type="ARBA" id="ARBA00022989"/>
    </source>
</evidence>
<keyword evidence="14" id="KW-1185">Reference proteome</keyword>
<feature type="transmembrane region" description="Helical" evidence="11">
    <location>
        <begin position="414"/>
        <end position="432"/>
    </location>
</feature>
<proteinExistence type="inferred from homology"/>
<keyword evidence="9" id="KW-0927">Auxin signaling pathway</keyword>
<evidence type="ECO:0000256" key="9">
    <source>
        <dbReference type="ARBA" id="ARBA00023294"/>
    </source>
</evidence>
<evidence type="ECO:0000256" key="5">
    <source>
        <dbReference type="ARBA" id="ARBA00022847"/>
    </source>
</evidence>
<keyword evidence="8 11" id="KW-0472">Membrane</keyword>
<feature type="transmembrane region" description="Helical" evidence="11">
    <location>
        <begin position="164"/>
        <end position="183"/>
    </location>
</feature>
<evidence type="ECO:0000256" key="2">
    <source>
        <dbReference type="ARBA" id="ARBA00005590"/>
    </source>
</evidence>
<evidence type="ECO:0000313" key="14">
    <source>
        <dbReference type="Proteomes" id="UP000593562"/>
    </source>
</evidence>
<name>A0A7J7DC91_TRIWF</name>
<dbReference type="InterPro" id="IPR013057">
    <property type="entry name" value="AA_transpt_TM"/>
</dbReference>
<evidence type="ECO:0000256" key="11">
    <source>
        <dbReference type="SAM" id="Phobius"/>
    </source>
</evidence>
<feature type="transmembrane region" description="Helical" evidence="11">
    <location>
        <begin position="324"/>
        <end position="345"/>
    </location>
</feature>
<evidence type="ECO:0000256" key="1">
    <source>
        <dbReference type="ARBA" id="ARBA00004127"/>
    </source>
</evidence>
<dbReference type="EMBL" id="JAAARO010000008">
    <property type="protein sequence ID" value="KAF5743970.1"/>
    <property type="molecule type" value="Genomic_DNA"/>
</dbReference>
<evidence type="ECO:0000256" key="10">
    <source>
        <dbReference type="ARBA" id="ARBA00045588"/>
    </source>
</evidence>
<comment type="caution">
    <text evidence="13">The sequence shown here is derived from an EMBL/GenBank/DDBJ whole genome shotgun (WGS) entry which is preliminary data.</text>
</comment>
<feature type="transmembrane region" description="Helical" evidence="11">
    <location>
        <begin position="189"/>
        <end position="209"/>
    </location>
</feature>
<evidence type="ECO:0000256" key="4">
    <source>
        <dbReference type="ARBA" id="ARBA00022692"/>
    </source>
</evidence>
<dbReference type="PANTHER" id="PTHR48017">
    <property type="entry name" value="OS05G0424000 PROTEIN-RELATED"/>
    <property type="match status" value="1"/>
</dbReference>
<feature type="transmembrane region" description="Helical" evidence="11">
    <location>
        <begin position="283"/>
        <end position="304"/>
    </location>
</feature>
<dbReference type="InParanoid" id="A0A7J7DC91"/>
<accession>A0A7J7DC91</accession>
<dbReference type="GO" id="GO:0015293">
    <property type="term" value="F:symporter activity"/>
    <property type="evidence" value="ECO:0007669"/>
    <property type="project" value="UniProtKB-KW"/>
</dbReference>
<reference evidence="13 14" key="1">
    <citation type="journal article" date="2020" name="Nat. Commun.">
        <title>Genome of Tripterygium wilfordii and identification of cytochrome P450 involved in triptolide biosynthesis.</title>
        <authorList>
            <person name="Tu L."/>
            <person name="Su P."/>
            <person name="Zhang Z."/>
            <person name="Gao L."/>
            <person name="Wang J."/>
            <person name="Hu T."/>
            <person name="Zhou J."/>
            <person name="Zhang Y."/>
            <person name="Zhao Y."/>
            <person name="Liu Y."/>
            <person name="Song Y."/>
            <person name="Tong Y."/>
            <person name="Lu Y."/>
            <person name="Yang J."/>
            <person name="Xu C."/>
            <person name="Jia M."/>
            <person name="Peters R.J."/>
            <person name="Huang L."/>
            <person name="Gao W."/>
        </authorList>
    </citation>
    <scope>NUCLEOTIDE SEQUENCE [LARGE SCALE GENOMIC DNA]</scope>
    <source>
        <strain evidence="14">cv. XIE 37</strain>
        <tissue evidence="13">Leaf</tissue>
    </source>
</reference>